<comment type="caution">
    <text evidence="3">The sequence shown here is derived from an EMBL/GenBank/DDBJ whole genome shotgun (WGS) entry which is preliminary data.</text>
</comment>
<accession>A0A0N0ITQ4</accession>
<proteinExistence type="predicted"/>
<feature type="non-terminal residue" evidence="3">
    <location>
        <position position="1"/>
    </location>
</feature>
<feature type="compositionally biased region" description="Basic and acidic residues" evidence="1">
    <location>
        <begin position="64"/>
        <end position="79"/>
    </location>
</feature>
<reference evidence="3 4" key="1">
    <citation type="journal article" date="2015" name="Genom Data">
        <title>Draft genome sequence of a multidrug-resistant Chryseobacterium indologenes isolate from Malaysia.</title>
        <authorList>
            <person name="Yu C.Y."/>
            <person name="Ang G.Y."/>
            <person name="Cheng H.J."/>
            <person name="Cheong Y.M."/>
            <person name="Yin W.F."/>
            <person name="Chan K.G."/>
        </authorList>
    </citation>
    <scope>NUCLEOTIDE SEQUENCE [LARGE SCALE GENOMIC DNA]</scope>
    <source>
        <strain evidence="3 4">CI_885</strain>
    </source>
</reference>
<dbReference type="Proteomes" id="UP000037953">
    <property type="component" value="Unassembled WGS sequence"/>
</dbReference>
<gene>
    <name evidence="3" type="ORF">AOB46_22725</name>
</gene>
<evidence type="ECO:0000256" key="1">
    <source>
        <dbReference type="SAM" id="MobiDB-lite"/>
    </source>
</evidence>
<evidence type="ECO:0000313" key="3">
    <source>
        <dbReference type="EMBL" id="KPE48932.1"/>
    </source>
</evidence>
<evidence type="ECO:0000313" key="4">
    <source>
        <dbReference type="Proteomes" id="UP000037953"/>
    </source>
</evidence>
<feature type="region of interest" description="Disordered" evidence="1">
    <location>
        <begin position="50"/>
        <end position="79"/>
    </location>
</feature>
<dbReference type="PATRIC" id="fig|253.9.peg.3866"/>
<dbReference type="EMBL" id="LJOD01000056">
    <property type="protein sequence ID" value="KPE48932.1"/>
    <property type="molecule type" value="Genomic_DNA"/>
</dbReference>
<feature type="signal peptide" evidence="2">
    <location>
        <begin position="1"/>
        <end position="22"/>
    </location>
</feature>
<evidence type="ECO:0000256" key="2">
    <source>
        <dbReference type="SAM" id="SignalP"/>
    </source>
</evidence>
<feature type="chain" id="PRO_5005851680" description="DUF4296 domain-containing protein" evidence="2">
    <location>
        <begin position="23"/>
        <end position="136"/>
    </location>
</feature>
<keyword evidence="2" id="KW-0732">Signal</keyword>
<evidence type="ECO:0008006" key="5">
    <source>
        <dbReference type="Google" id="ProtNLM"/>
    </source>
</evidence>
<dbReference type="RefSeq" id="WP_206542276.1">
    <property type="nucleotide sequence ID" value="NZ_LJOD01000056.1"/>
</dbReference>
<sequence>VLNNYTYILITMKKYFLMAAFATLTLISCNNENNAVNTMESMKTPQMENFDKAFKSLGDPQNRPTEEEKKRNTSELSDRRKALLVPASKELILSTGVTEAELMRKTGGDMSQIIVWATQIYMKKSEEIRKNIKSEK</sequence>
<dbReference type="AlphaFoldDB" id="A0A0N0ITQ4"/>
<reference evidence="4" key="2">
    <citation type="submission" date="2015-09" db="EMBL/GenBank/DDBJ databases">
        <title>Draft genome sequence of a multidrug-resistant Chryseobacterium indologenes isolate from Malaysia.</title>
        <authorList>
            <person name="Yu C.Y."/>
            <person name="Ang G.Y."/>
            <person name="Chan K.-G."/>
        </authorList>
    </citation>
    <scope>NUCLEOTIDE SEQUENCE [LARGE SCALE GENOMIC DNA]</scope>
    <source>
        <strain evidence="4">CI_885</strain>
    </source>
</reference>
<name>A0A0N0ITQ4_CHRID</name>
<protein>
    <recommendedName>
        <fullName evidence="5">DUF4296 domain-containing protein</fullName>
    </recommendedName>
</protein>
<organism evidence="3 4">
    <name type="scientific">Chryseobacterium indologenes</name>
    <name type="common">Flavobacterium indologenes</name>
    <dbReference type="NCBI Taxonomy" id="253"/>
    <lineage>
        <taxon>Bacteria</taxon>
        <taxon>Pseudomonadati</taxon>
        <taxon>Bacteroidota</taxon>
        <taxon>Flavobacteriia</taxon>
        <taxon>Flavobacteriales</taxon>
        <taxon>Weeksellaceae</taxon>
        <taxon>Chryseobacterium group</taxon>
        <taxon>Chryseobacterium</taxon>
    </lineage>
</organism>